<evidence type="ECO:0000313" key="1">
    <source>
        <dbReference type="EMBL" id="KAK9810157.1"/>
    </source>
</evidence>
<comment type="caution">
    <text evidence="1">The sequence shown here is derived from an EMBL/GenBank/DDBJ whole genome shotgun (WGS) entry which is preliminary data.</text>
</comment>
<sequence length="311" mass="33538">MAQPKRHSGWTRSLSKPLASFLAPFKACTSAQPDLPEDKEETPFWKVKVLHQDACSYWANHGKLYPVPGSPRAQLGHTGSGSLDGFGPDKIRCAPDTSARLPRHRLANTSFPVVMFINVTASFDQDSPEERDPTPIWQVQPHEDAASYWAKKLQAGTYVSDGRAEGFTDKIRCAQDSHPVSHPPASHLQPLRGLAGQGPIALHGSKMQGAVGGRAGPASCDEPSTQGCYIDQGCTEDVQPLAKSISLGLTSLRKALKPIKVKPPPEKRFGMRHGPGVRDFHTTSAARVEQALIRLNAVLARGGRLPVAASP</sequence>
<dbReference type="EMBL" id="JALJOR010000010">
    <property type="protein sequence ID" value="KAK9810157.1"/>
    <property type="molecule type" value="Genomic_DNA"/>
</dbReference>
<proteinExistence type="predicted"/>
<reference evidence="1 2" key="1">
    <citation type="journal article" date="2024" name="Nat. Commun.">
        <title>Phylogenomics reveals the evolutionary origins of lichenization in chlorophyte algae.</title>
        <authorList>
            <person name="Puginier C."/>
            <person name="Libourel C."/>
            <person name="Otte J."/>
            <person name="Skaloud P."/>
            <person name="Haon M."/>
            <person name="Grisel S."/>
            <person name="Petersen M."/>
            <person name="Berrin J.G."/>
            <person name="Delaux P.M."/>
            <person name="Dal Grande F."/>
            <person name="Keller J."/>
        </authorList>
    </citation>
    <scope>NUCLEOTIDE SEQUENCE [LARGE SCALE GENOMIC DNA]</scope>
    <source>
        <strain evidence="1 2">SAG 2043</strain>
    </source>
</reference>
<evidence type="ECO:0000313" key="2">
    <source>
        <dbReference type="Proteomes" id="UP001489004"/>
    </source>
</evidence>
<gene>
    <name evidence="1" type="ORF">WJX72_005761</name>
</gene>
<accession>A0AAW1PNS9</accession>
<keyword evidence="2" id="KW-1185">Reference proteome</keyword>
<protein>
    <submittedName>
        <fullName evidence="1">Uncharacterized protein</fullName>
    </submittedName>
</protein>
<organism evidence="1 2">
    <name type="scientific">[Myrmecia] bisecta</name>
    <dbReference type="NCBI Taxonomy" id="41462"/>
    <lineage>
        <taxon>Eukaryota</taxon>
        <taxon>Viridiplantae</taxon>
        <taxon>Chlorophyta</taxon>
        <taxon>core chlorophytes</taxon>
        <taxon>Trebouxiophyceae</taxon>
        <taxon>Trebouxiales</taxon>
        <taxon>Trebouxiaceae</taxon>
        <taxon>Myrmecia</taxon>
    </lineage>
</organism>
<dbReference type="Proteomes" id="UP001489004">
    <property type="component" value="Unassembled WGS sequence"/>
</dbReference>
<name>A0AAW1PNS9_9CHLO</name>
<dbReference type="AlphaFoldDB" id="A0AAW1PNS9"/>